<evidence type="ECO:0000313" key="10">
    <source>
        <dbReference type="EMBL" id="SCW21494.1"/>
    </source>
</evidence>
<evidence type="ECO:0000259" key="9">
    <source>
        <dbReference type="Pfam" id="PF00462"/>
    </source>
</evidence>
<proteinExistence type="inferred from homology"/>
<evidence type="ECO:0000256" key="5">
    <source>
        <dbReference type="ARBA" id="ARBA00023014"/>
    </source>
</evidence>
<feature type="binding site" evidence="8">
    <location>
        <position position="31"/>
    </location>
    <ligand>
        <name>[2Fe-2S] cluster</name>
        <dbReference type="ChEBI" id="CHEBI:190135"/>
        <note>ligand shared between dimeric partners</note>
    </ligand>
</feature>
<dbReference type="EMBL" id="LT622864">
    <property type="protein sequence ID" value="SCW21494.1"/>
    <property type="molecule type" value="Genomic_DNA"/>
</dbReference>
<dbReference type="PANTHER" id="PTHR10293:SF72">
    <property type="entry name" value="MONOTHIOL GLUTAREDOXIN-S14, CHLOROPLASTIC"/>
    <property type="match status" value="1"/>
</dbReference>
<dbReference type="AlphaFoldDB" id="A0A1G4NS85"/>
<dbReference type="GO" id="GO:0046872">
    <property type="term" value="F:metal ion binding"/>
    <property type="evidence" value="ECO:0007669"/>
    <property type="project" value="UniProtKB-KW"/>
</dbReference>
<dbReference type="SUPFAM" id="SSF52833">
    <property type="entry name" value="Thioredoxin-like"/>
    <property type="match status" value="1"/>
</dbReference>
<name>A0A1G4NS85_9FLOR</name>
<evidence type="ECO:0000256" key="2">
    <source>
        <dbReference type="ARBA" id="ARBA00022714"/>
    </source>
</evidence>
<evidence type="ECO:0000256" key="6">
    <source>
        <dbReference type="ARBA" id="ARBA00023284"/>
    </source>
</evidence>
<reference evidence="10" key="1">
    <citation type="submission" date="2016-10" db="EMBL/GenBank/DDBJ databases">
        <title>Chloroplast genomes as a tool to resolve red algal phylogenies: a case study in the Nemaliales.</title>
        <authorList>
            <person name="Costa J.F."/>
            <person name="Lin S.M."/>
            <person name="Macaya E.C."/>
            <person name="Fernandez-Garcia C."/>
            <person name="Verbruggen H."/>
        </authorList>
    </citation>
    <scope>NUCLEOTIDE SEQUENCE</scope>
    <source>
        <strain evidence="10">HV04060</strain>
    </source>
</reference>
<dbReference type="Pfam" id="PF00462">
    <property type="entry name" value="Glutaredoxin"/>
    <property type="match status" value="1"/>
</dbReference>
<dbReference type="FunFam" id="3.40.30.10:FF:000005">
    <property type="entry name" value="Glutaredoxin 5"/>
    <property type="match status" value="1"/>
</dbReference>
<keyword evidence="2 8" id="KW-0001">2Fe-2S</keyword>
<keyword evidence="10" id="KW-0150">Chloroplast</keyword>
<dbReference type="InterPro" id="IPR002109">
    <property type="entry name" value="Glutaredoxin"/>
</dbReference>
<dbReference type="InterPro" id="IPR014434">
    <property type="entry name" value="Monothiol_GRX"/>
</dbReference>
<dbReference type="Gene3D" id="3.40.30.10">
    <property type="entry name" value="Glutaredoxin"/>
    <property type="match status" value="1"/>
</dbReference>
<geneLocation type="chloroplast" evidence="10"/>
<accession>A0A1G4NS85</accession>
<dbReference type="GO" id="GO:0051537">
    <property type="term" value="F:2 iron, 2 sulfur cluster binding"/>
    <property type="evidence" value="ECO:0007669"/>
    <property type="project" value="UniProtKB-KW"/>
</dbReference>
<keyword evidence="3 8" id="KW-0479">Metal-binding</keyword>
<dbReference type="NCBIfam" id="TIGR00365">
    <property type="entry name" value="Grx4 family monothiol glutaredoxin"/>
    <property type="match status" value="1"/>
</dbReference>
<dbReference type="InterPro" id="IPR036249">
    <property type="entry name" value="Thioredoxin-like_sf"/>
</dbReference>
<keyword evidence="5 8" id="KW-0411">Iron-sulfur</keyword>
<sequence length="107" mass="12614">MEYIILERIESLINNHDIIIFMKGRKENPKCGFSNNVIQIFNSFNLEYNTYDVLEDENIRTGIKTYSQWPTIPQVYIKGKFIGGSDIIIELYKNKQLHELLESLLNE</sequence>
<evidence type="ECO:0000256" key="7">
    <source>
        <dbReference type="PIRNR" id="PIRNR005894"/>
    </source>
</evidence>
<comment type="similarity">
    <text evidence="1 7">Belongs to the glutaredoxin family. Monothiol subfamily.</text>
</comment>
<keyword evidence="10" id="KW-0934">Plastid</keyword>
<protein>
    <recommendedName>
        <fullName evidence="7">Glutaredoxin</fullName>
    </recommendedName>
</protein>
<feature type="domain" description="Glutaredoxin" evidence="9">
    <location>
        <begin position="18"/>
        <end position="82"/>
    </location>
</feature>
<evidence type="ECO:0000256" key="8">
    <source>
        <dbReference type="PIRSR" id="PIRSR005894-2"/>
    </source>
</evidence>
<keyword evidence="4 8" id="KW-0408">Iron</keyword>
<dbReference type="InterPro" id="IPR033658">
    <property type="entry name" value="GRX_PICOT-like"/>
</dbReference>
<dbReference type="CDD" id="cd03028">
    <property type="entry name" value="GRX_PICOT_like"/>
    <property type="match status" value="1"/>
</dbReference>
<keyword evidence="6" id="KW-0676">Redox-active center</keyword>
<dbReference type="RefSeq" id="YP_009313240.1">
    <property type="nucleotide sequence ID" value="NC_031656.1"/>
</dbReference>
<organism evidence="10">
    <name type="scientific">Dichotomaria marginata</name>
    <dbReference type="NCBI Taxonomy" id="268567"/>
    <lineage>
        <taxon>Eukaryota</taxon>
        <taxon>Rhodophyta</taxon>
        <taxon>Florideophyceae</taxon>
        <taxon>Nemaliophycidae</taxon>
        <taxon>Nemaliales</taxon>
        <taxon>Galaxauraceae</taxon>
        <taxon>Dichotomaria</taxon>
    </lineage>
</organism>
<dbReference type="PROSITE" id="PS51354">
    <property type="entry name" value="GLUTAREDOXIN_2"/>
    <property type="match status" value="1"/>
</dbReference>
<evidence type="ECO:0000256" key="3">
    <source>
        <dbReference type="ARBA" id="ARBA00022723"/>
    </source>
</evidence>
<dbReference type="GO" id="GO:0015036">
    <property type="term" value="F:disulfide oxidoreductase activity"/>
    <property type="evidence" value="ECO:0007669"/>
    <property type="project" value="InterPro"/>
</dbReference>
<gene>
    <name evidence="10" type="primary">ORF_19</name>
    <name evidence="10" type="ORF">HV04060_55</name>
</gene>
<dbReference type="PIRSF" id="PIRSF005894">
    <property type="entry name" value="Monothiol_GRX"/>
    <property type="match status" value="1"/>
</dbReference>
<dbReference type="GeneID" id="29998527"/>
<evidence type="ECO:0000256" key="4">
    <source>
        <dbReference type="ARBA" id="ARBA00023004"/>
    </source>
</evidence>
<reference evidence="10" key="2">
    <citation type="submission" date="2016-10" db="EMBL/GenBank/DDBJ databases">
        <authorList>
            <person name="de Groot N.N."/>
        </authorList>
    </citation>
    <scope>NUCLEOTIDE SEQUENCE</scope>
    <source>
        <strain evidence="10">HV04060</strain>
    </source>
</reference>
<dbReference type="InterPro" id="IPR004480">
    <property type="entry name" value="Monothiol_GRX-rel"/>
</dbReference>
<evidence type="ECO:0000256" key="1">
    <source>
        <dbReference type="ARBA" id="ARBA00009630"/>
    </source>
</evidence>
<dbReference type="PANTHER" id="PTHR10293">
    <property type="entry name" value="GLUTAREDOXIN FAMILY MEMBER"/>
    <property type="match status" value="1"/>
</dbReference>